<dbReference type="Gene3D" id="1.50.10.10">
    <property type="match status" value="1"/>
</dbReference>
<dbReference type="InterPro" id="IPR008928">
    <property type="entry name" value="6-hairpin_glycosidase_sf"/>
</dbReference>
<sequence length="395" mass="43953">MEKPVTLALLFVIALSGLIGPQAEGQLTENEKKAVVGDSPADPGRLASDLSPALRHSEIQKAMRKVADWQNARIADSPSQDWTFATLYMGMLAASKTLHQPRYENTVLKVAEHYQWTLGPRQTHADDQAIGQAYLQLSRERPDQARIAPLRTQFDRILQIPDDPAKPVWWWCDALFMAPPVWANLSAVTQDSKYVEYMDREWHITADLLWDSHEKLFSRDASYLAKREANGRKVFWSRGNGWVMGGLVQILQALPAGDSRRTFYIQKLKDMSEAVSAIQGTDGLWRAGLLDAGAYPRPEISGSAFFVYAMTWGVRNGILDRKRYEPVITRAWAGILKHIYADGRLGDIQPVGEAPGAYGPGASYVFGVGAFLLAGTELDHWVADRASISKTAGLR</sequence>
<evidence type="ECO:0000256" key="2">
    <source>
        <dbReference type="SAM" id="MobiDB-lite"/>
    </source>
</evidence>
<proteinExistence type="predicted"/>
<keyword evidence="4" id="KW-1185">Reference proteome</keyword>
<dbReference type="InterPro" id="IPR012341">
    <property type="entry name" value="6hp_glycosidase-like_sf"/>
</dbReference>
<dbReference type="RefSeq" id="WP_147647647.1">
    <property type="nucleotide sequence ID" value="NZ_CP042806.1"/>
</dbReference>
<dbReference type="SUPFAM" id="SSF48208">
    <property type="entry name" value="Six-hairpin glycosidases"/>
    <property type="match status" value="1"/>
</dbReference>
<protein>
    <submittedName>
        <fullName evidence="3">Glycoside hydrolase family 88 protein</fullName>
    </submittedName>
</protein>
<dbReference type="Pfam" id="PF07470">
    <property type="entry name" value="Glyco_hydro_88"/>
    <property type="match status" value="1"/>
</dbReference>
<feature type="region of interest" description="Disordered" evidence="2">
    <location>
        <begin position="26"/>
        <end position="46"/>
    </location>
</feature>
<dbReference type="InterPro" id="IPR010905">
    <property type="entry name" value="Glyco_hydro_88"/>
</dbReference>
<dbReference type="Proteomes" id="UP000321820">
    <property type="component" value="Chromosome"/>
</dbReference>
<dbReference type="OrthoDB" id="258246at2"/>
<reference evidence="3 4" key="1">
    <citation type="submission" date="2019-08" db="EMBL/GenBank/DDBJ databases">
        <title>Complete genome sequence of Terriglobus albidus strain ORNL.</title>
        <authorList>
            <person name="Podar M."/>
        </authorList>
    </citation>
    <scope>NUCLEOTIDE SEQUENCE [LARGE SCALE GENOMIC DNA]</scope>
    <source>
        <strain evidence="3 4">ORNL</strain>
    </source>
</reference>
<evidence type="ECO:0000313" key="4">
    <source>
        <dbReference type="Proteomes" id="UP000321820"/>
    </source>
</evidence>
<dbReference type="KEGG" id="talb:FTW19_10875"/>
<dbReference type="GO" id="GO:0016787">
    <property type="term" value="F:hydrolase activity"/>
    <property type="evidence" value="ECO:0007669"/>
    <property type="project" value="UniProtKB-KW"/>
</dbReference>
<gene>
    <name evidence="3" type="ORF">FTW19_10875</name>
</gene>
<name>A0A5B9EDU0_9BACT</name>
<accession>A0A5B9EDU0</accession>
<organism evidence="3 4">
    <name type="scientific">Terriglobus albidus</name>
    <dbReference type="NCBI Taxonomy" id="1592106"/>
    <lineage>
        <taxon>Bacteria</taxon>
        <taxon>Pseudomonadati</taxon>
        <taxon>Acidobacteriota</taxon>
        <taxon>Terriglobia</taxon>
        <taxon>Terriglobales</taxon>
        <taxon>Acidobacteriaceae</taxon>
        <taxon>Terriglobus</taxon>
    </lineage>
</organism>
<dbReference type="PANTHER" id="PTHR33886">
    <property type="entry name" value="UNSATURATED RHAMNOGALACTURONAN HYDROLASE (EUROFUNG)"/>
    <property type="match status" value="1"/>
</dbReference>
<dbReference type="GO" id="GO:0005975">
    <property type="term" value="P:carbohydrate metabolic process"/>
    <property type="evidence" value="ECO:0007669"/>
    <property type="project" value="InterPro"/>
</dbReference>
<dbReference type="EMBL" id="CP042806">
    <property type="protein sequence ID" value="QEE28457.1"/>
    <property type="molecule type" value="Genomic_DNA"/>
</dbReference>
<evidence type="ECO:0000313" key="3">
    <source>
        <dbReference type="EMBL" id="QEE28457.1"/>
    </source>
</evidence>
<dbReference type="PANTHER" id="PTHR33886:SF8">
    <property type="entry name" value="UNSATURATED RHAMNOGALACTURONAN HYDROLASE (EUROFUNG)"/>
    <property type="match status" value="1"/>
</dbReference>
<keyword evidence="1 3" id="KW-0378">Hydrolase</keyword>
<dbReference type="AlphaFoldDB" id="A0A5B9EDU0"/>
<dbReference type="InterPro" id="IPR052043">
    <property type="entry name" value="PolySaccharide_Degr_Enz"/>
</dbReference>
<evidence type="ECO:0000256" key="1">
    <source>
        <dbReference type="ARBA" id="ARBA00022801"/>
    </source>
</evidence>